<dbReference type="RefSeq" id="WP_336348313.1">
    <property type="nucleotide sequence ID" value="NZ_JAZAQL010000001.1"/>
</dbReference>
<evidence type="ECO:0000313" key="2">
    <source>
        <dbReference type="Proteomes" id="UP001596395"/>
    </source>
</evidence>
<gene>
    <name evidence="1" type="ORF">ACFQGB_00230</name>
</gene>
<comment type="caution">
    <text evidence="1">The sequence shown here is derived from an EMBL/GenBank/DDBJ whole genome shotgun (WGS) entry which is preliminary data.</text>
</comment>
<dbReference type="Proteomes" id="UP001596395">
    <property type="component" value="Unassembled WGS sequence"/>
</dbReference>
<proteinExistence type="predicted"/>
<reference evidence="1 2" key="1">
    <citation type="journal article" date="2019" name="Int. J. Syst. Evol. Microbiol.">
        <title>The Global Catalogue of Microorganisms (GCM) 10K type strain sequencing project: providing services to taxonomists for standard genome sequencing and annotation.</title>
        <authorList>
            <consortium name="The Broad Institute Genomics Platform"/>
            <consortium name="The Broad Institute Genome Sequencing Center for Infectious Disease"/>
            <person name="Wu L."/>
            <person name="Ma J."/>
        </authorList>
    </citation>
    <scope>NUCLEOTIDE SEQUENCE [LARGE SCALE GENOMIC DNA]</scope>
    <source>
        <strain evidence="1 2">GX26</strain>
    </source>
</reference>
<keyword evidence="2" id="KW-1185">Reference proteome</keyword>
<evidence type="ECO:0008006" key="3">
    <source>
        <dbReference type="Google" id="ProtNLM"/>
    </source>
</evidence>
<name>A0ABD5V7A1_9EURY</name>
<accession>A0ABD5V7A1</accession>
<evidence type="ECO:0000313" key="1">
    <source>
        <dbReference type="EMBL" id="MFC6951274.1"/>
    </source>
</evidence>
<organism evidence="1 2">
    <name type="scientific">Halorubellus litoreus</name>
    <dbReference type="NCBI Taxonomy" id="755308"/>
    <lineage>
        <taxon>Archaea</taxon>
        <taxon>Methanobacteriati</taxon>
        <taxon>Methanobacteriota</taxon>
        <taxon>Stenosarchaea group</taxon>
        <taxon>Halobacteria</taxon>
        <taxon>Halobacteriales</taxon>
        <taxon>Halorubellaceae</taxon>
        <taxon>Halorubellus</taxon>
    </lineage>
</organism>
<sequence>MHRRDVLKAVAGTSVITSVASTATAERSDGPSTDVRYRGTRIFEYEPERDGVAYTEKFRSKELRSTVGRTVVTIDRGVVAERELPERYRDRTSAFSVEFEDVAYLATIETFAEKEADIKRQAKSSSEPTVSSIDTVPLYSYSDTSTDLSERTGPISVIWDTFRDADQIQYEMQNLDVWSGKCWCSALPSKDRYVILDDGSTPAQHAGFAKGTGYLGAQWHARLWDLPDGRVVAQPHYDTADHCQIALECDFRFDETRDKVVDSFTSNVGDYSADMQWAGNGDGYTDDESADGWAKIITRN</sequence>
<dbReference type="AlphaFoldDB" id="A0ABD5V7A1"/>
<protein>
    <recommendedName>
        <fullName evidence="3">Tat (Twin-arginine translocation) pathway signal sequence</fullName>
    </recommendedName>
</protein>
<dbReference type="EMBL" id="JBHSXN010000001">
    <property type="protein sequence ID" value="MFC6951274.1"/>
    <property type="molecule type" value="Genomic_DNA"/>
</dbReference>